<evidence type="ECO:0000256" key="1">
    <source>
        <dbReference type="SAM" id="MobiDB-lite"/>
    </source>
</evidence>
<feature type="compositionally biased region" description="Acidic residues" evidence="1">
    <location>
        <begin position="25"/>
        <end position="36"/>
    </location>
</feature>
<feature type="region of interest" description="Disordered" evidence="1">
    <location>
        <begin position="1"/>
        <end position="49"/>
    </location>
</feature>
<name>A0A642V2M0_9ASCO</name>
<dbReference type="EMBL" id="SWFS01000291">
    <property type="protein sequence ID" value="KAA8911170.1"/>
    <property type="molecule type" value="Genomic_DNA"/>
</dbReference>
<comment type="caution">
    <text evidence="3">The sequence shown here is derived from an EMBL/GenBank/DDBJ whole genome shotgun (WGS) entry which is preliminary data.</text>
</comment>
<dbReference type="GO" id="GO:0031011">
    <property type="term" value="C:Ino80 complex"/>
    <property type="evidence" value="ECO:0007669"/>
    <property type="project" value="InterPro"/>
</dbReference>
<proteinExistence type="predicted"/>
<dbReference type="GO" id="GO:0006338">
    <property type="term" value="P:chromatin remodeling"/>
    <property type="evidence" value="ECO:0007669"/>
    <property type="project" value="InterPro"/>
</dbReference>
<feature type="compositionally biased region" description="Low complexity" evidence="1">
    <location>
        <begin position="221"/>
        <end position="231"/>
    </location>
</feature>
<dbReference type="OrthoDB" id="4095124at2759"/>
<organism evidence="3 4">
    <name type="scientific">Trichomonascus ciferrii</name>
    <dbReference type="NCBI Taxonomy" id="44093"/>
    <lineage>
        <taxon>Eukaryota</taxon>
        <taxon>Fungi</taxon>
        <taxon>Dikarya</taxon>
        <taxon>Ascomycota</taxon>
        <taxon>Saccharomycotina</taxon>
        <taxon>Dipodascomycetes</taxon>
        <taxon>Dipodascales</taxon>
        <taxon>Trichomonascaceae</taxon>
        <taxon>Trichomonascus</taxon>
        <taxon>Trichomonascus ciferrii complex</taxon>
    </lineage>
</organism>
<protein>
    <recommendedName>
        <fullName evidence="2">INO80 complex subunit 3 N-terminal domain-containing protein</fullName>
    </recommendedName>
</protein>
<accession>A0A642V2M0</accession>
<dbReference type="InterPro" id="IPR032742">
    <property type="entry name" value="Iec3_N"/>
</dbReference>
<dbReference type="VEuPathDB" id="FungiDB:TRICI_003892"/>
<feature type="compositionally biased region" description="Basic and acidic residues" evidence="1">
    <location>
        <begin position="37"/>
        <end position="48"/>
    </location>
</feature>
<feature type="compositionally biased region" description="Basic and acidic residues" evidence="1">
    <location>
        <begin position="177"/>
        <end position="186"/>
    </location>
</feature>
<keyword evidence="4" id="KW-1185">Reference proteome</keyword>
<evidence type="ECO:0000259" key="2">
    <source>
        <dbReference type="Pfam" id="PF14612"/>
    </source>
</evidence>
<feature type="domain" description="INO80 complex subunit 3 N-terminal" evidence="2">
    <location>
        <begin position="50"/>
        <end position="104"/>
    </location>
</feature>
<sequence>MQQQPQSSAPPPFEEGTRPDLPGGEQEEQPAQEEIGEDTREQQPERVPYKSFKKKYRKLEHKFNEVLVASDELHVQDVQARRVFNRLVREKTRLLDLLQAMNSTGNGHLADEAKINAKGDDYGDINEGESLLNDVGLHMSELLDQAYEYSSDERAQPPPRNPVSLLEWLKRNQPHVLSEHSLEKPAHPSNGKKKKSDGAKSKKRKPEDDENSQVNKKSKKQQQQSQPQQPQASAYVVPSAPYI</sequence>
<feature type="region of interest" description="Disordered" evidence="1">
    <location>
        <begin position="177"/>
        <end position="243"/>
    </location>
</feature>
<dbReference type="Proteomes" id="UP000761534">
    <property type="component" value="Unassembled WGS sequence"/>
</dbReference>
<dbReference type="AlphaFoldDB" id="A0A642V2M0"/>
<evidence type="ECO:0000313" key="3">
    <source>
        <dbReference type="EMBL" id="KAA8911170.1"/>
    </source>
</evidence>
<reference evidence="3" key="1">
    <citation type="journal article" date="2019" name="G3 (Bethesda)">
        <title>Genome Assemblies of Two Rare Opportunistic Yeast Pathogens: Diutina rugosa (syn. Candida rugosa) and Trichomonascus ciferrii (syn. Candida ciferrii).</title>
        <authorList>
            <person name="Mixao V."/>
            <person name="Saus E."/>
            <person name="Hansen A.P."/>
            <person name="Lass-Florl C."/>
            <person name="Gabaldon T."/>
        </authorList>
    </citation>
    <scope>NUCLEOTIDE SEQUENCE</scope>
    <source>
        <strain evidence="3">CBS 4856</strain>
    </source>
</reference>
<gene>
    <name evidence="3" type="ORF">TRICI_003892</name>
</gene>
<evidence type="ECO:0000313" key="4">
    <source>
        <dbReference type="Proteomes" id="UP000761534"/>
    </source>
</evidence>
<dbReference type="Pfam" id="PF14612">
    <property type="entry name" value="Ino80_Iec3"/>
    <property type="match status" value="1"/>
</dbReference>